<gene>
    <name evidence="2" type="ORF">BWP39_25860</name>
</gene>
<dbReference type="Gene3D" id="3.40.630.30">
    <property type="match status" value="1"/>
</dbReference>
<dbReference type="RefSeq" id="WP_096725096.1">
    <property type="nucleotide sequence ID" value="NZ_MTZV01000006.1"/>
</dbReference>
<keyword evidence="2" id="KW-0808">Transferase</keyword>
<dbReference type="InterPro" id="IPR000182">
    <property type="entry name" value="GNAT_dom"/>
</dbReference>
<dbReference type="InterPro" id="IPR016181">
    <property type="entry name" value="Acyl_CoA_acyltransferase"/>
</dbReference>
<evidence type="ECO:0000259" key="1">
    <source>
        <dbReference type="PROSITE" id="PS51186"/>
    </source>
</evidence>
<sequence length="177" mass="20118">MVPHLHEIHIESPRLSIRPFSATDADPAFQCITPSLTRFMAWDPPASREEFERVWQAWLQSIDEGTEVVFAIRHRDDGGFLGLVGLHRLRDVSPELGVWIREDRHKEAFGCEAVTLVAQWASRTLRTASFVYPVAEDNYPSRRIAESLGGVVVESRETPKYKSVVYAIPGQLKFDRA</sequence>
<proteinExistence type="predicted"/>
<dbReference type="SUPFAM" id="SSF55729">
    <property type="entry name" value="Acyl-CoA N-acyltransferases (Nat)"/>
    <property type="match status" value="1"/>
</dbReference>
<evidence type="ECO:0000313" key="3">
    <source>
        <dbReference type="Proteomes" id="UP000218022"/>
    </source>
</evidence>
<accession>A0A2A4ESI2</accession>
<dbReference type="PANTHER" id="PTHR43441">
    <property type="entry name" value="RIBOSOMAL-PROTEIN-SERINE ACETYLTRANSFERASE"/>
    <property type="match status" value="1"/>
</dbReference>
<reference evidence="2 3" key="1">
    <citation type="submission" date="2017-01" db="EMBL/GenBank/DDBJ databases">
        <title>Whole-Genome Shotgun Sequencing of Two beta-Proteobacterial Species in Search of the Bulgecin Biosynthetic Cluster.</title>
        <authorList>
            <person name="Horsman M.E."/>
            <person name="Marous D.R."/>
            <person name="Li R."/>
            <person name="Oliver R.A."/>
            <person name="Byun B."/>
            <person name="Emrich S.J."/>
            <person name="Boggess B."/>
            <person name="Townsend C.A."/>
            <person name="Mobashery S."/>
        </authorList>
    </citation>
    <scope>NUCLEOTIDE SEQUENCE [LARGE SCALE GENOMIC DNA]</scope>
    <source>
        <strain evidence="2 3">ATCC 31363</strain>
    </source>
</reference>
<dbReference type="OrthoDB" id="5292292at2"/>
<dbReference type="InterPro" id="IPR051908">
    <property type="entry name" value="Ribosomal_N-acetyltransferase"/>
</dbReference>
<dbReference type="EMBL" id="MTZV01000006">
    <property type="protein sequence ID" value="PCE23116.1"/>
    <property type="molecule type" value="Genomic_DNA"/>
</dbReference>
<dbReference type="GO" id="GO:0005737">
    <property type="term" value="C:cytoplasm"/>
    <property type="evidence" value="ECO:0007669"/>
    <property type="project" value="TreeGrafter"/>
</dbReference>
<dbReference type="GO" id="GO:1990189">
    <property type="term" value="F:protein N-terminal-serine acetyltransferase activity"/>
    <property type="evidence" value="ECO:0007669"/>
    <property type="project" value="TreeGrafter"/>
</dbReference>
<dbReference type="Pfam" id="PF13302">
    <property type="entry name" value="Acetyltransf_3"/>
    <property type="match status" value="1"/>
</dbReference>
<protein>
    <submittedName>
        <fullName evidence="2">GNAT family N-acetyltransferase</fullName>
    </submittedName>
</protein>
<dbReference type="Proteomes" id="UP000218022">
    <property type="component" value="Unassembled WGS sequence"/>
</dbReference>
<name>A0A2A4ESI2_9BURK</name>
<dbReference type="PANTHER" id="PTHR43441:SF10">
    <property type="entry name" value="ACETYLTRANSFERASE"/>
    <property type="match status" value="1"/>
</dbReference>
<dbReference type="GO" id="GO:0008999">
    <property type="term" value="F:protein-N-terminal-alanine acetyltransferase activity"/>
    <property type="evidence" value="ECO:0007669"/>
    <property type="project" value="TreeGrafter"/>
</dbReference>
<evidence type="ECO:0000313" key="2">
    <source>
        <dbReference type="EMBL" id="PCE23116.1"/>
    </source>
</evidence>
<comment type="caution">
    <text evidence="2">The sequence shown here is derived from an EMBL/GenBank/DDBJ whole genome shotgun (WGS) entry which is preliminary data.</text>
</comment>
<organism evidence="2 3">
    <name type="scientific">Paraburkholderia acidicola</name>
    <dbReference type="NCBI Taxonomy" id="1912599"/>
    <lineage>
        <taxon>Bacteria</taxon>
        <taxon>Pseudomonadati</taxon>
        <taxon>Pseudomonadota</taxon>
        <taxon>Betaproteobacteria</taxon>
        <taxon>Burkholderiales</taxon>
        <taxon>Burkholderiaceae</taxon>
        <taxon>Paraburkholderia</taxon>
    </lineage>
</organism>
<dbReference type="PROSITE" id="PS51186">
    <property type="entry name" value="GNAT"/>
    <property type="match status" value="1"/>
</dbReference>
<dbReference type="AlphaFoldDB" id="A0A2A4ESI2"/>
<feature type="domain" description="N-acetyltransferase" evidence="1">
    <location>
        <begin position="15"/>
        <end position="171"/>
    </location>
</feature>